<dbReference type="InterPro" id="IPR003599">
    <property type="entry name" value="Ig_sub"/>
</dbReference>
<organism evidence="6 7">
    <name type="scientific">Frankliniella occidentalis</name>
    <name type="common">Western flower thrips</name>
    <name type="synonym">Euthrips occidentalis</name>
    <dbReference type="NCBI Taxonomy" id="133901"/>
    <lineage>
        <taxon>Eukaryota</taxon>
        <taxon>Metazoa</taxon>
        <taxon>Ecdysozoa</taxon>
        <taxon>Arthropoda</taxon>
        <taxon>Hexapoda</taxon>
        <taxon>Insecta</taxon>
        <taxon>Pterygota</taxon>
        <taxon>Neoptera</taxon>
        <taxon>Paraneoptera</taxon>
        <taxon>Thysanoptera</taxon>
        <taxon>Terebrantia</taxon>
        <taxon>Thripoidea</taxon>
        <taxon>Thripidae</taxon>
        <taxon>Frankliniella</taxon>
    </lineage>
</organism>
<dbReference type="InterPro" id="IPR007110">
    <property type="entry name" value="Ig-like_dom"/>
</dbReference>
<dbReference type="GO" id="GO:0016020">
    <property type="term" value="C:membrane"/>
    <property type="evidence" value="ECO:0007669"/>
    <property type="project" value="UniProtKB-SubCell"/>
</dbReference>
<evidence type="ECO:0000259" key="5">
    <source>
        <dbReference type="PROSITE" id="PS50835"/>
    </source>
</evidence>
<sequence length="282" mass="29886">MRIVLPVAARVGAAAQLSCLYDLEGSQLYSIKWYLDDSEFYSFVPKEQPATRLYPDHGISVDLAQSNAYNVTLLNVTRSLAGFYKCEVSADMPYFHTGIQTGYLRVFEPPSRKPELTVEKLSAGVVRANCSTTASFPAANITWFVDNRPHTAPTVHFHAVGPAGPGQVPGAAGPSLPPPGPPPDLDEWSSSSLRVELSAKGPRALRCRASILDVWAESSDELPLRGPGDHPQLAPVRGAANGASSGPGPASSRSAVTLLALVALVAPLLGPRPACSAAHRTR</sequence>
<feature type="region of interest" description="Disordered" evidence="4">
    <location>
        <begin position="220"/>
        <end position="252"/>
    </location>
</feature>
<keyword evidence="6" id="KW-1185">Reference proteome</keyword>
<evidence type="ECO:0000256" key="3">
    <source>
        <dbReference type="ARBA" id="ARBA00023157"/>
    </source>
</evidence>
<dbReference type="PANTHER" id="PTHR21261:SF17">
    <property type="entry name" value="BEAT VI"/>
    <property type="match status" value="1"/>
</dbReference>
<dbReference type="Proteomes" id="UP000504606">
    <property type="component" value="Unplaced"/>
</dbReference>
<evidence type="ECO:0000256" key="4">
    <source>
        <dbReference type="SAM" id="MobiDB-lite"/>
    </source>
</evidence>
<protein>
    <submittedName>
        <fullName evidence="7">Uncharacterized protein LOC113202665 isoform X2</fullName>
    </submittedName>
</protein>
<comment type="subcellular location">
    <subcellularLocation>
        <location evidence="1">Membrane</location>
        <topology evidence="1">Single-pass membrane protein</topology>
    </subcellularLocation>
</comment>
<accession>A0A9C6U9Q7</accession>
<dbReference type="RefSeq" id="XP_052124403.1">
    <property type="nucleotide sequence ID" value="XM_052268443.1"/>
</dbReference>
<evidence type="ECO:0000256" key="1">
    <source>
        <dbReference type="ARBA" id="ARBA00004167"/>
    </source>
</evidence>
<feature type="region of interest" description="Disordered" evidence="4">
    <location>
        <begin position="159"/>
        <end position="189"/>
    </location>
</feature>
<dbReference type="InterPro" id="IPR013162">
    <property type="entry name" value="CD80_C2-set"/>
</dbReference>
<dbReference type="InterPro" id="IPR013783">
    <property type="entry name" value="Ig-like_fold"/>
</dbReference>
<name>A0A9C6U9Q7_FRAOC</name>
<keyword evidence="3" id="KW-1015">Disulfide bond</keyword>
<dbReference type="AlphaFoldDB" id="A0A9C6U9Q7"/>
<dbReference type="PANTHER" id="PTHR21261">
    <property type="entry name" value="BEAT PROTEIN"/>
    <property type="match status" value="1"/>
</dbReference>
<dbReference type="GeneID" id="113202665"/>
<evidence type="ECO:0000313" key="7">
    <source>
        <dbReference type="RefSeq" id="XP_052124403.1"/>
    </source>
</evidence>
<dbReference type="Pfam" id="PF08205">
    <property type="entry name" value="C2-set_2"/>
    <property type="match status" value="1"/>
</dbReference>
<dbReference type="FunFam" id="2.60.40.10:FF:000437">
    <property type="entry name" value="Beat-IIIc, isoform A"/>
    <property type="match status" value="1"/>
</dbReference>
<gene>
    <name evidence="7" type="primary">LOC113202665</name>
</gene>
<reference evidence="7" key="1">
    <citation type="submission" date="2025-08" db="UniProtKB">
        <authorList>
            <consortium name="RefSeq"/>
        </authorList>
    </citation>
    <scope>IDENTIFICATION</scope>
    <source>
        <tissue evidence="7">Whole organism</tissue>
    </source>
</reference>
<dbReference type="InterPro" id="IPR036179">
    <property type="entry name" value="Ig-like_dom_sf"/>
</dbReference>
<evidence type="ECO:0000313" key="6">
    <source>
        <dbReference type="Proteomes" id="UP000504606"/>
    </source>
</evidence>
<dbReference type="Gene3D" id="2.60.40.10">
    <property type="entry name" value="Immunoglobulins"/>
    <property type="match status" value="1"/>
</dbReference>
<dbReference type="SMART" id="SM00409">
    <property type="entry name" value="IG"/>
    <property type="match status" value="1"/>
</dbReference>
<dbReference type="SUPFAM" id="SSF48726">
    <property type="entry name" value="Immunoglobulin"/>
    <property type="match status" value="1"/>
</dbReference>
<proteinExistence type="predicted"/>
<feature type="compositionally biased region" description="Low complexity" evidence="4">
    <location>
        <begin position="237"/>
        <end position="252"/>
    </location>
</feature>
<keyword evidence="2" id="KW-0472">Membrane</keyword>
<evidence type="ECO:0000256" key="2">
    <source>
        <dbReference type="ARBA" id="ARBA00023136"/>
    </source>
</evidence>
<dbReference type="PROSITE" id="PS50835">
    <property type="entry name" value="IG_LIKE"/>
    <property type="match status" value="1"/>
</dbReference>
<feature type="compositionally biased region" description="Low complexity" evidence="4">
    <location>
        <begin position="159"/>
        <end position="174"/>
    </location>
</feature>
<feature type="domain" description="Ig-like" evidence="5">
    <location>
        <begin position="12"/>
        <end position="89"/>
    </location>
</feature>